<sequence length="168" mass="19272">MLRTKEFQYMKVENKHGKYLGFVKDIAINYNSKNVVGFKISTFSLFSKDTYVLKEDIVCVNEKLIAEKTIKEDLLCFNDIKFLDVITCKGCMLGVLEDLIIDIKTFTIKAIIVGTGIINKMVNGKEVLLINNTILGEFNVLYYPNSNIRCFSLPHKLIGVEEYEEDCY</sequence>
<name>A0A1I0VMD5_9CLOT</name>
<dbReference type="Pfam" id="PF05239">
    <property type="entry name" value="PRC"/>
    <property type="match status" value="1"/>
</dbReference>
<dbReference type="InterPro" id="IPR011033">
    <property type="entry name" value="PRC_barrel-like_sf"/>
</dbReference>
<evidence type="ECO:0000313" key="2">
    <source>
        <dbReference type="EMBL" id="SFA77492.1"/>
    </source>
</evidence>
<feature type="domain" description="PRC-barrel" evidence="1">
    <location>
        <begin position="78"/>
        <end position="127"/>
    </location>
</feature>
<dbReference type="SUPFAM" id="SSF50346">
    <property type="entry name" value="PRC-barrel domain"/>
    <property type="match status" value="2"/>
</dbReference>
<dbReference type="OrthoDB" id="1716342at2"/>
<keyword evidence="3" id="KW-1185">Reference proteome</keyword>
<gene>
    <name evidence="2" type="ORF">SAMN04488528_1002171</name>
</gene>
<proteinExistence type="predicted"/>
<accession>A0A1I0VMD5</accession>
<dbReference type="STRING" id="84698.SAMN04488528_1002171"/>
<dbReference type="Gene3D" id="2.30.30.240">
    <property type="entry name" value="PRC-barrel domain"/>
    <property type="match status" value="2"/>
</dbReference>
<dbReference type="EMBL" id="FOKI01000002">
    <property type="protein sequence ID" value="SFA77492.1"/>
    <property type="molecule type" value="Genomic_DNA"/>
</dbReference>
<evidence type="ECO:0000313" key="3">
    <source>
        <dbReference type="Proteomes" id="UP000198619"/>
    </source>
</evidence>
<dbReference type="InterPro" id="IPR027275">
    <property type="entry name" value="PRC-brl_dom"/>
</dbReference>
<protein>
    <submittedName>
        <fullName evidence="2">Uncharacterized protein YrrD, contains PRC-barrel domain</fullName>
    </submittedName>
</protein>
<evidence type="ECO:0000259" key="1">
    <source>
        <dbReference type="Pfam" id="PF05239"/>
    </source>
</evidence>
<dbReference type="AlphaFoldDB" id="A0A1I0VMD5"/>
<dbReference type="Proteomes" id="UP000198619">
    <property type="component" value="Unassembled WGS sequence"/>
</dbReference>
<organism evidence="2 3">
    <name type="scientific">Clostridium frigidicarnis</name>
    <dbReference type="NCBI Taxonomy" id="84698"/>
    <lineage>
        <taxon>Bacteria</taxon>
        <taxon>Bacillati</taxon>
        <taxon>Bacillota</taxon>
        <taxon>Clostridia</taxon>
        <taxon>Eubacteriales</taxon>
        <taxon>Clostridiaceae</taxon>
        <taxon>Clostridium</taxon>
    </lineage>
</organism>
<reference evidence="2 3" key="1">
    <citation type="submission" date="2016-10" db="EMBL/GenBank/DDBJ databases">
        <authorList>
            <person name="de Groot N.N."/>
        </authorList>
    </citation>
    <scope>NUCLEOTIDE SEQUENCE [LARGE SCALE GENOMIC DNA]</scope>
    <source>
        <strain evidence="2 3">DSM 12271</strain>
    </source>
</reference>